<dbReference type="EMBL" id="JADIKD010000012">
    <property type="protein sequence ID" value="MFK2919046.1"/>
    <property type="molecule type" value="Genomic_DNA"/>
</dbReference>
<dbReference type="InterPro" id="IPR046197">
    <property type="entry name" value="DUF6229"/>
</dbReference>
<keyword evidence="2" id="KW-1185">Reference proteome</keyword>
<proteinExistence type="predicted"/>
<dbReference type="RefSeq" id="WP_379983327.1">
    <property type="nucleotide sequence ID" value="NZ_JADIKD010000012.1"/>
</dbReference>
<protein>
    <recommendedName>
        <fullName evidence="3">Thiocillin family RiPP</fullName>
    </recommendedName>
</protein>
<accession>A0ABW8K883</accession>
<name>A0ABW8K883_9GAMM</name>
<reference evidence="1 2" key="1">
    <citation type="submission" date="2020-10" db="EMBL/GenBank/DDBJ databases">
        <title>Phylogeny of dyella-like bacteria.</title>
        <authorList>
            <person name="Fu J."/>
        </authorList>
    </citation>
    <scope>NUCLEOTIDE SEQUENCE [LARGE SCALE GENOMIC DNA]</scope>
    <source>
        <strain evidence="1 2">BB4</strain>
    </source>
</reference>
<evidence type="ECO:0008006" key="3">
    <source>
        <dbReference type="Google" id="ProtNLM"/>
    </source>
</evidence>
<sequence>MQQTDDIVSGWLSGSDSIDGMENPAGPLYIEGAAATEAALTGSSAGMNMFTSATTVSCGGFGGCDCC</sequence>
<gene>
    <name evidence="1" type="ORF">ISS97_17380</name>
</gene>
<evidence type="ECO:0000313" key="2">
    <source>
        <dbReference type="Proteomes" id="UP001620408"/>
    </source>
</evidence>
<evidence type="ECO:0000313" key="1">
    <source>
        <dbReference type="EMBL" id="MFK2919046.1"/>
    </source>
</evidence>
<organism evidence="1 2">
    <name type="scientific">Dyella koreensis</name>
    <dbReference type="NCBI Taxonomy" id="311235"/>
    <lineage>
        <taxon>Bacteria</taxon>
        <taxon>Pseudomonadati</taxon>
        <taxon>Pseudomonadota</taxon>
        <taxon>Gammaproteobacteria</taxon>
        <taxon>Lysobacterales</taxon>
        <taxon>Rhodanobacteraceae</taxon>
        <taxon>Dyella</taxon>
    </lineage>
</organism>
<dbReference type="Proteomes" id="UP001620408">
    <property type="component" value="Unassembled WGS sequence"/>
</dbReference>
<dbReference type="Pfam" id="PF19740">
    <property type="entry name" value="DUF6229"/>
    <property type="match status" value="1"/>
</dbReference>
<comment type="caution">
    <text evidence="1">The sequence shown here is derived from an EMBL/GenBank/DDBJ whole genome shotgun (WGS) entry which is preliminary data.</text>
</comment>